<keyword evidence="4" id="KW-0472">Membrane</keyword>
<reference evidence="6 7" key="1">
    <citation type="submission" date="2020-08" db="EMBL/GenBank/DDBJ databases">
        <title>Functional genomics of gut bacteria from endangered species of beetles.</title>
        <authorList>
            <person name="Carlos-Shanley C."/>
        </authorList>
    </citation>
    <scope>NUCLEOTIDE SEQUENCE [LARGE SCALE GENOMIC DNA]</scope>
    <source>
        <strain evidence="6 7">S00070</strain>
    </source>
</reference>
<dbReference type="PANTHER" id="PTHR30441:SF8">
    <property type="entry name" value="DUF748 DOMAIN-CONTAINING PROTEIN"/>
    <property type="match status" value="1"/>
</dbReference>
<comment type="caution">
    <text evidence="6">The sequence shown here is derived from an EMBL/GenBank/DDBJ whole genome shotgun (WGS) entry which is preliminary data.</text>
</comment>
<dbReference type="EMBL" id="JACHKT010000019">
    <property type="protein sequence ID" value="MBB6004039.1"/>
    <property type="molecule type" value="Genomic_DNA"/>
</dbReference>
<dbReference type="InterPro" id="IPR007452">
    <property type="entry name" value="TamB_C"/>
</dbReference>
<dbReference type="PANTHER" id="PTHR30441">
    <property type="entry name" value="DUF748 DOMAIN-CONTAINING PROTEIN"/>
    <property type="match status" value="1"/>
</dbReference>
<evidence type="ECO:0000256" key="1">
    <source>
        <dbReference type="ARBA" id="ARBA00004167"/>
    </source>
</evidence>
<keyword evidence="3" id="KW-1133">Transmembrane helix</keyword>
<dbReference type="GO" id="GO:0090313">
    <property type="term" value="P:regulation of protein targeting to membrane"/>
    <property type="evidence" value="ECO:0007669"/>
    <property type="project" value="TreeGrafter"/>
</dbReference>
<evidence type="ECO:0000256" key="3">
    <source>
        <dbReference type="ARBA" id="ARBA00022989"/>
    </source>
</evidence>
<name>A0A841ERM7_9BACT</name>
<dbReference type="Pfam" id="PF04357">
    <property type="entry name" value="TamB"/>
    <property type="match status" value="1"/>
</dbReference>
<dbReference type="InterPro" id="IPR052894">
    <property type="entry name" value="AsmA-related"/>
</dbReference>
<proteinExistence type="predicted"/>
<organism evidence="6 7">
    <name type="scientific">Arcicella rosea</name>
    <dbReference type="NCBI Taxonomy" id="502909"/>
    <lineage>
        <taxon>Bacteria</taxon>
        <taxon>Pseudomonadati</taxon>
        <taxon>Bacteroidota</taxon>
        <taxon>Cytophagia</taxon>
        <taxon>Cytophagales</taxon>
        <taxon>Flectobacillaceae</taxon>
        <taxon>Arcicella</taxon>
    </lineage>
</organism>
<comment type="subcellular location">
    <subcellularLocation>
        <location evidence="1">Membrane</location>
        <topology evidence="1">Single-pass membrane protein</topology>
    </subcellularLocation>
</comment>
<keyword evidence="7" id="KW-1185">Reference proteome</keyword>
<dbReference type="GO" id="GO:0009306">
    <property type="term" value="P:protein secretion"/>
    <property type="evidence" value="ECO:0007669"/>
    <property type="project" value="InterPro"/>
</dbReference>
<accession>A0A841ERM7</accession>
<dbReference type="RefSeq" id="WP_184134805.1">
    <property type="nucleotide sequence ID" value="NZ_JACHKT010000019.1"/>
</dbReference>
<gene>
    <name evidence="6" type="ORF">HNP25_002701</name>
</gene>
<dbReference type="GO" id="GO:0005886">
    <property type="term" value="C:plasma membrane"/>
    <property type="evidence" value="ECO:0007669"/>
    <property type="project" value="InterPro"/>
</dbReference>
<feature type="domain" description="Translocation and assembly module TamB C-terminal" evidence="5">
    <location>
        <begin position="1028"/>
        <end position="1475"/>
    </location>
</feature>
<protein>
    <recommendedName>
        <fullName evidence="5">Translocation and assembly module TamB C-terminal domain-containing protein</fullName>
    </recommendedName>
</protein>
<dbReference type="Proteomes" id="UP000524404">
    <property type="component" value="Unassembled WGS sequence"/>
</dbReference>
<sequence length="1499" mass="169606">MTKIILYTVVGLLLLAVLGSLALRSSYLQTKIAQYYAPKISKALGYPIEIDKVTIRFFDEATLEGVRVKDYQNHQMIDIEKLDLDFQLKSLLQDSLKTKLDYVRLYHPKVGLVTDKKGDLNIDEFIRRINKLTASSTPDPNHKPTPFIIGEADIVEGIFSMNDESEPYMNDRKSFDHYHFKLHELNAHLKNFTLIRDTVTFQTTLKAYDRSSDLRIKTLKTHFLISDTQMRFDDLLLKVNNSVVRNNIVMSFRSQKDFKHWNEKVRMRANFDSTVVVASDIARFVNDMYQYKEIYYLNGKFDGTVDDFKLQNFDLYFGKKSKLRGDFAFKGLPNIPKTDMNFNMRKSYVLVTDLEKYIGKDPVKAIEKFGHITFDGTFKGSTSNFKTMGLLTSDLGKSDVDVAMVLKPNEANSTYKGSLKLEDFKLGKLIENAGSLGDISLSGKIEGIGFSLKNASLNFDGTVKQIGYNDYNYKNIDINGKLAKELFDGRIAVKDTNLILNVFGKVDLRNGKSDVDMLGKLSKANLKNLHFTKDDWRISTLLDIQSKGKTIDDLVGKAKFINTYVTLEQRNLILDSLYITSKLDDSTRKLNIESDLVNLDFNGNFKPSQAFEDLKVLVEEYKIYFVGDEATRKAYYAKKPLTPPQNYQIAYQFYLKNFDPILSFYYPDGHISKKTWIDGTFGISNTSTFSLSSKIDTLVLGQNYRFYQSDIDLNSSKFYNTPEILASLILNSKKQKISVLAPTEQLDIDASWANEGIRFTSGLKQVGTTNFVKLNGNLKFIPDGIALQFKRSRLHLLDQDWNVSPDNALTIIGNEITAKDLYLSNLEQFIALNGNVSEDSLKNLTFQAKNFKLETLAPIVSLNMKGLVNGEVEIKNIYKSINLDSHLNIKDLYLDNFLIGNVTGDGVFDNERQIVDINYSLERLQNQVLSVRGIYDPKQSENSLDLLATLNQTNLQILEPFTKGLFSKIGGVAIGNINITGKPSHPILEGAIDIKKGTLFFDYLKSVLNFEDKITFEPDEVRAKSLRLTDDEGNKGTLKGSVFFDGDKTFSVDLNTTMNRFKILNTLRRDNDTYYGTAYATGKLNLSGTFDNLNISADLKSDRGTRLYIPLDKAQDAGNQEEIEFLSARVAKDSLNKSQAKNGSSSGIKMDFNFEITPDAYGEVQFDKQTGDIMRANGSGIINLKVDTRGGFDMSGDYNIERGDYTFTFQNIINKKFNIQRGSKISWSGNPYEAIVDIRAAYTQNLSYLGSVIDSTGRGRELRNKADYTRRYPVDITINLKDRLLQPTVSFNLKMHDYPQNPDFNSAVTAFENRMKTDDQELNRQVSNVLLLGQMVSQTNSTAFATVNLVSNLTELLSNQLSNVFSKIDQNLNVDLSLNGNGLNQDLINNLQLRLSYNFNDRFRITRSGGFTTATNQTNAQSLIGDWALEWFITKDGSLRFKTYNRNLQTSILGALNTYQTFTSGGASLLYTKSFNYLFLNRKKAKNPLAESNEPIVNP</sequence>
<evidence type="ECO:0000313" key="7">
    <source>
        <dbReference type="Proteomes" id="UP000524404"/>
    </source>
</evidence>
<keyword evidence="2" id="KW-0812">Transmembrane</keyword>
<evidence type="ECO:0000256" key="4">
    <source>
        <dbReference type="ARBA" id="ARBA00023136"/>
    </source>
</evidence>
<evidence type="ECO:0000259" key="5">
    <source>
        <dbReference type="Pfam" id="PF04357"/>
    </source>
</evidence>
<evidence type="ECO:0000256" key="2">
    <source>
        <dbReference type="ARBA" id="ARBA00022692"/>
    </source>
</evidence>
<evidence type="ECO:0000313" key="6">
    <source>
        <dbReference type="EMBL" id="MBB6004039.1"/>
    </source>
</evidence>